<proteinExistence type="predicted"/>
<feature type="domain" description="Bacteriophage Mu transposase" evidence="2">
    <location>
        <begin position="259"/>
        <end position="442"/>
    </location>
</feature>
<feature type="coiled-coil region" evidence="1">
    <location>
        <begin position="549"/>
        <end position="576"/>
    </location>
</feature>
<sequence>MDTVTLRDLSLVWGITTEGVRKRLKKFDIKIFDINGRGRGGIVKVVQFTDLDHQTQREILTFKQQDNPVFISNLTDFQRREATKRYKLLSYIQEQGIGHTQIDRIEYILRNIEQIDIKLAQEFKRLPSVRTVERWFELYRRGGYEALAPRWGKRLGQTKLSEEEKKLFTNEYLQPNGPTIRTLWMRYFLYCKKNNIATANVRDNWTTLTFSDGRTLSYFAVYRYLHRIPYPALVAEREGINAFERKCVPTARRDYESISANEVWESDGHTANTFVINDVFEERRGEIVRPHIVFWKDVKARKLMGFAVDVTENTTMIWDALAISIKNNDGYLPEHILIDNGKAYKNKQSLGINEAFEGLYARLGVDKHFAIPYNPNAKPIESFWRTFDNYFSRTLPGYTGKDNKNVPDITREQRKEGKLLKLSEYIEMLEKFVIMFNDMPHTGHGMSGKSPNEIFAEDMVASRRLTEEDIAVIFLKRKEAKVFRDGIRFMGYYYTDNEGKWAEYQGKKVIIAYNPTDFRSLYVLDKRGRALFKATRVEMANFMFDEVNSEEEYRRLNREKKKVREYRKKIAEITGRRLGKTIDTIAVKDQDSIKSIENTSVKLPWDKTNIH</sequence>
<dbReference type="InterPro" id="IPR004189">
    <property type="entry name" value="Phage_Mu_transposase"/>
</dbReference>
<protein>
    <submittedName>
        <fullName evidence="4">Transposase</fullName>
    </submittedName>
</protein>
<keyword evidence="5" id="KW-1185">Reference proteome</keyword>
<keyword evidence="1" id="KW-0175">Coiled coil</keyword>
<dbReference type="GO" id="GO:0006313">
    <property type="term" value="P:DNA transposition"/>
    <property type="evidence" value="ECO:0007669"/>
    <property type="project" value="InterPro"/>
</dbReference>
<dbReference type="KEGG" id="taqu:KDW03_01595"/>
<dbReference type="Pfam" id="PF09299">
    <property type="entry name" value="Mu-transpos_C"/>
    <property type="match status" value="1"/>
</dbReference>
<reference evidence="4" key="1">
    <citation type="submission" date="2021-04" db="EMBL/GenBank/DDBJ databases">
        <authorList>
            <person name="Postec A."/>
        </authorList>
    </citation>
    <scope>NUCLEOTIDE SEQUENCE</scope>
    <source>
        <strain evidence="4">F1F22</strain>
    </source>
</reference>
<evidence type="ECO:0000259" key="2">
    <source>
        <dbReference type="Pfam" id="PF02914"/>
    </source>
</evidence>
<evidence type="ECO:0000313" key="4">
    <source>
        <dbReference type="EMBL" id="URA10523.1"/>
    </source>
</evidence>
<dbReference type="Proteomes" id="UP001056539">
    <property type="component" value="Chromosome"/>
</dbReference>
<evidence type="ECO:0000313" key="5">
    <source>
        <dbReference type="Proteomes" id="UP001056539"/>
    </source>
</evidence>
<dbReference type="InterPro" id="IPR015378">
    <property type="entry name" value="Transposase-like_Mu_C"/>
</dbReference>
<dbReference type="Gene3D" id="3.30.420.10">
    <property type="entry name" value="Ribonuclease H-like superfamily/Ribonuclease H"/>
    <property type="match status" value="1"/>
</dbReference>
<evidence type="ECO:0000259" key="3">
    <source>
        <dbReference type="Pfam" id="PF09299"/>
    </source>
</evidence>
<dbReference type="AlphaFoldDB" id="A0AAX3BEJ3"/>
<reference evidence="4" key="2">
    <citation type="submission" date="2022-06" db="EMBL/GenBank/DDBJ databases">
        <title>Thermospira aquatica gen. nov., sp. nov.</title>
        <authorList>
            <person name="Ben Ali Gam Z."/>
            <person name="Labat M."/>
        </authorList>
    </citation>
    <scope>NUCLEOTIDE SEQUENCE</scope>
    <source>
        <strain evidence="4">F1F22</strain>
    </source>
</reference>
<dbReference type="GO" id="GO:0004803">
    <property type="term" value="F:transposase activity"/>
    <property type="evidence" value="ECO:0007669"/>
    <property type="project" value="InterPro"/>
</dbReference>
<feature type="domain" description="Transposase-like Mu C-terminal" evidence="3">
    <location>
        <begin position="472"/>
        <end position="529"/>
    </location>
</feature>
<accession>A0AAX3BEJ3</accession>
<dbReference type="InterPro" id="IPR012337">
    <property type="entry name" value="RNaseH-like_sf"/>
</dbReference>
<name>A0AAX3BEJ3_9SPIR</name>
<dbReference type="EMBL" id="CP073355">
    <property type="protein sequence ID" value="URA10523.1"/>
    <property type="molecule type" value="Genomic_DNA"/>
</dbReference>
<dbReference type="InterPro" id="IPR009004">
    <property type="entry name" value="Transposase_Mu_C"/>
</dbReference>
<dbReference type="GO" id="GO:0003677">
    <property type="term" value="F:DNA binding"/>
    <property type="evidence" value="ECO:0007669"/>
    <property type="project" value="InterPro"/>
</dbReference>
<gene>
    <name evidence="4" type="ORF">KDW03_01595</name>
</gene>
<organism evidence="4 5">
    <name type="scientific">Thermospira aquatica</name>
    <dbReference type="NCBI Taxonomy" id="2828656"/>
    <lineage>
        <taxon>Bacteria</taxon>
        <taxon>Pseudomonadati</taxon>
        <taxon>Spirochaetota</taxon>
        <taxon>Spirochaetia</taxon>
        <taxon>Brevinematales</taxon>
        <taxon>Thermospiraceae</taxon>
        <taxon>Thermospira</taxon>
    </lineage>
</organism>
<dbReference type="GO" id="GO:0015074">
    <property type="term" value="P:DNA integration"/>
    <property type="evidence" value="ECO:0007669"/>
    <property type="project" value="InterPro"/>
</dbReference>
<evidence type="ECO:0000256" key="1">
    <source>
        <dbReference type="SAM" id="Coils"/>
    </source>
</evidence>
<dbReference type="Pfam" id="PF02914">
    <property type="entry name" value="DDE_2"/>
    <property type="match status" value="1"/>
</dbReference>
<dbReference type="RefSeq" id="WP_271435651.1">
    <property type="nucleotide sequence ID" value="NZ_CP073355.1"/>
</dbReference>
<dbReference type="InterPro" id="IPR036397">
    <property type="entry name" value="RNaseH_sf"/>
</dbReference>
<dbReference type="SUPFAM" id="SSF50610">
    <property type="entry name" value="mu transposase, C-terminal domain"/>
    <property type="match status" value="1"/>
</dbReference>
<dbReference type="SUPFAM" id="SSF53098">
    <property type="entry name" value="Ribonuclease H-like"/>
    <property type="match status" value="1"/>
</dbReference>